<feature type="region of interest" description="Disordered" evidence="1">
    <location>
        <begin position="53"/>
        <end position="75"/>
    </location>
</feature>
<keyword evidence="3" id="KW-1185">Reference proteome</keyword>
<dbReference type="Proteomes" id="UP000318053">
    <property type="component" value="Unassembled WGS sequence"/>
</dbReference>
<gene>
    <name evidence="2" type="ORF">CA85_25700</name>
</gene>
<dbReference type="AlphaFoldDB" id="A0A5C5XX49"/>
<proteinExistence type="predicted"/>
<comment type="caution">
    <text evidence="2">The sequence shown here is derived from an EMBL/GenBank/DDBJ whole genome shotgun (WGS) entry which is preliminary data.</text>
</comment>
<evidence type="ECO:0000313" key="3">
    <source>
        <dbReference type="Proteomes" id="UP000318053"/>
    </source>
</evidence>
<reference evidence="2 3" key="1">
    <citation type="submission" date="2019-02" db="EMBL/GenBank/DDBJ databases">
        <title>Deep-cultivation of Planctomycetes and their phenomic and genomic characterization uncovers novel biology.</title>
        <authorList>
            <person name="Wiegand S."/>
            <person name="Jogler M."/>
            <person name="Boedeker C."/>
            <person name="Pinto D."/>
            <person name="Vollmers J."/>
            <person name="Rivas-Marin E."/>
            <person name="Kohn T."/>
            <person name="Peeters S.H."/>
            <person name="Heuer A."/>
            <person name="Rast P."/>
            <person name="Oberbeckmann S."/>
            <person name="Bunk B."/>
            <person name="Jeske O."/>
            <person name="Meyerdierks A."/>
            <person name="Storesund J.E."/>
            <person name="Kallscheuer N."/>
            <person name="Luecker S."/>
            <person name="Lage O.M."/>
            <person name="Pohl T."/>
            <person name="Merkel B.J."/>
            <person name="Hornburger P."/>
            <person name="Mueller R.-W."/>
            <person name="Bruemmer F."/>
            <person name="Labrenz M."/>
            <person name="Spormann A.M."/>
            <person name="Op Den Camp H."/>
            <person name="Overmann J."/>
            <person name="Amann R."/>
            <person name="Jetten M.S.M."/>
            <person name="Mascher T."/>
            <person name="Medema M.H."/>
            <person name="Devos D.P."/>
            <person name="Kaster A.-K."/>
            <person name="Ovreas L."/>
            <person name="Rohde M."/>
            <person name="Galperin M.Y."/>
            <person name="Jogler C."/>
        </authorList>
    </citation>
    <scope>NUCLEOTIDE SEQUENCE [LARGE SCALE GENOMIC DNA]</scope>
    <source>
        <strain evidence="2 3">CA85</strain>
    </source>
</reference>
<organism evidence="2 3">
    <name type="scientific">Allorhodopirellula solitaria</name>
    <dbReference type="NCBI Taxonomy" id="2527987"/>
    <lineage>
        <taxon>Bacteria</taxon>
        <taxon>Pseudomonadati</taxon>
        <taxon>Planctomycetota</taxon>
        <taxon>Planctomycetia</taxon>
        <taxon>Pirellulales</taxon>
        <taxon>Pirellulaceae</taxon>
        <taxon>Allorhodopirellula</taxon>
    </lineage>
</organism>
<accession>A0A5C5XX49</accession>
<name>A0A5C5XX49_9BACT</name>
<dbReference type="EMBL" id="SJPK01000005">
    <property type="protein sequence ID" value="TWT66475.1"/>
    <property type="molecule type" value="Genomic_DNA"/>
</dbReference>
<evidence type="ECO:0000313" key="2">
    <source>
        <dbReference type="EMBL" id="TWT66475.1"/>
    </source>
</evidence>
<evidence type="ECO:0000256" key="1">
    <source>
        <dbReference type="SAM" id="MobiDB-lite"/>
    </source>
</evidence>
<protein>
    <submittedName>
        <fullName evidence="2">Uncharacterized protein</fullName>
    </submittedName>
</protein>
<sequence>MSYRGYTGYSDFRGVPYYGYGYAYQPYRSGSFRAPDLLNEPYFRAQHKFDSHFPGRYSGRPRLQLRQPMPSHRTR</sequence>